<dbReference type="PANTHER" id="PTHR45954">
    <property type="entry name" value="LD33695P"/>
    <property type="match status" value="1"/>
</dbReference>
<proteinExistence type="predicted"/>
<keyword evidence="3" id="KW-0677">Repeat</keyword>
<dbReference type="GO" id="GO:0005092">
    <property type="term" value="F:GDP-dissociation inhibitor activity"/>
    <property type="evidence" value="ECO:0007669"/>
    <property type="project" value="TreeGrafter"/>
</dbReference>
<keyword evidence="2" id="KW-0963">Cytoplasm</keyword>
<feature type="region of interest" description="Disordered" evidence="4">
    <location>
        <begin position="195"/>
        <end position="266"/>
    </location>
</feature>
<dbReference type="AlphaFoldDB" id="A0AB34I3M0"/>
<evidence type="ECO:0000256" key="1">
    <source>
        <dbReference type="ARBA" id="ARBA00004496"/>
    </source>
</evidence>
<feature type="region of interest" description="Disordered" evidence="4">
    <location>
        <begin position="1"/>
        <end position="21"/>
    </location>
</feature>
<protein>
    <submittedName>
        <fullName evidence="5">Uncharacterized protein</fullName>
    </submittedName>
</protein>
<gene>
    <name evidence="5" type="ORF">J1605_017272</name>
</gene>
<dbReference type="Proteomes" id="UP001159641">
    <property type="component" value="Unassembled WGS sequence"/>
</dbReference>
<comment type="subcellular location">
    <subcellularLocation>
        <location evidence="1">Cytoplasm</location>
    </subcellularLocation>
</comment>
<feature type="region of interest" description="Disordered" evidence="4">
    <location>
        <begin position="115"/>
        <end position="135"/>
    </location>
</feature>
<evidence type="ECO:0000256" key="3">
    <source>
        <dbReference type="ARBA" id="ARBA00022737"/>
    </source>
</evidence>
<dbReference type="GO" id="GO:0005938">
    <property type="term" value="C:cell cortex"/>
    <property type="evidence" value="ECO:0007669"/>
    <property type="project" value="TreeGrafter"/>
</dbReference>
<dbReference type="GO" id="GO:0000132">
    <property type="term" value="P:establishment of mitotic spindle orientation"/>
    <property type="evidence" value="ECO:0007669"/>
    <property type="project" value="TreeGrafter"/>
</dbReference>
<dbReference type="EMBL" id="JAIQCJ010000212">
    <property type="protein sequence ID" value="KAJ8797540.1"/>
    <property type="molecule type" value="Genomic_DNA"/>
</dbReference>
<dbReference type="GO" id="GO:0001965">
    <property type="term" value="F:G-protein alpha-subunit binding"/>
    <property type="evidence" value="ECO:0007669"/>
    <property type="project" value="TreeGrafter"/>
</dbReference>
<evidence type="ECO:0000256" key="4">
    <source>
        <dbReference type="SAM" id="MobiDB-lite"/>
    </source>
</evidence>
<reference evidence="5 6" key="1">
    <citation type="submission" date="2022-11" db="EMBL/GenBank/DDBJ databases">
        <title>Whole genome sequence of Eschrichtius robustus ER-17-0199.</title>
        <authorList>
            <person name="Bruniche-Olsen A."/>
            <person name="Black A.N."/>
            <person name="Fields C.J."/>
            <person name="Walden K."/>
            <person name="Dewoody J.A."/>
        </authorList>
    </citation>
    <scope>NUCLEOTIDE SEQUENCE [LARGE SCALE GENOMIC DNA]</scope>
    <source>
        <strain evidence="5">ER-17-0199</strain>
        <tissue evidence="5">Blubber</tissue>
    </source>
</reference>
<name>A0AB34I3M0_ESCRO</name>
<dbReference type="PANTHER" id="PTHR45954:SF2">
    <property type="entry name" value="G-PROTEIN-SIGNALING MODULATOR 1"/>
    <property type="match status" value="1"/>
</dbReference>
<dbReference type="InterPro" id="IPR052386">
    <property type="entry name" value="GPSM"/>
</dbReference>
<feature type="compositionally biased region" description="Basic and acidic residues" evidence="4">
    <location>
        <begin position="214"/>
        <end position="228"/>
    </location>
</feature>
<feature type="compositionally biased region" description="Basic and acidic residues" evidence="4">
    <location>
        <begin position="240"/>
        <end position="256"/>
    </location>
</feature>
<organism evidence="5 6">
    <name type="scientific">Eschrichtius robustus</name>
    <name type="common">California gray whale</name>
    <name type="synonym">Eschrichtius gibbosus</name>
    <dbReference type="NCBI Taxonomy" id="9764"/>
    <lineage>
        <taxon>Eukaryota</taxon>
        <taxon>Metazoa</taxon>
        <taxon>Chordata</taxon>
        <taxon>Craniata</taxon>
        <taxon>Vertebrata</taxon>
        <taxon>Euteleostomi</taxon>
        <taxon>Mammalia</taxon>
        <taxon>Eutheria</taxon>
        <taxon>Laurasiatheria</taxon>
        <taxon>Artiodactyla</taxon>
        <taxon>Whippomorpha</taxon>
        <taxon>Cetacea</taxon>
        <taxon>Mysticeti</taxon>
        <taxon>Eschrichtiidae</taxon>
        <taxon>Eschrichtius</taxon>
    </lineage>
</organism>
<evidence type="ECO:0000313" key="5">
    <source>
        <dbReference type="EMBL" id="KAJ8797540.1"/>
    </source>
</evidence>
<sequence>MAPTWAGRWEARDPRGPGSAPADWACCLAGARPKRTQRLSAETWDLLRLPLERVSGARGGRPGARGGRWRPSDSCLQLEAERGQRDNEAGVVFAELPAPAGVPICVTSLPGATDVPRAAQDPGRATCPERAPGDPAAPAAAPFPLTVVPPPGPPGPYVLQTPSVLAGPHSCLLPTHSDSALRGKQSCYGWSSGGLTNPRQIWGPQGRSVPAREQNGDSHPAGDWRGPGRDLLPLPVRSRKYQEGPDAAERRPREGGHSPLDSADVRVQVPRTVGDFSPGAHGEPRGAPLPILHSPPGGRAGPLQGAEVMALCCPLVLSPGGHRAC</sequence>
<evidence type="ECO:0000256" key="2">
    <source>
        <dbReference type="ARBA" id="ARBA00022490"/>
    </source>
</evidence>
<comment type="caution">
    <text evidence="5">The sequence shown here is derived from an EMBL/GenBank/DDBJ whole genome shotgun (WGS) entry which is preliminary data.</text>
</comment>
<keyword evidence="6" id="KW-1185">Reference proteome</keyword>
<accession>A0AB34I3M0</accession>
<evidence type="ECO:0000313" key="6">
    <source>
        <dbReference type="Proteomes" id="UP001159641"/>
    </source>
</evidence>